<accession>A0ABR2F9R9</accession>
<reference evidence="2 3" key="1">
    <citation type="journal article" date="2024" name="G3 (Bethesda)">
        <title>Genome assembly of Hibiscus sabdariffa L. provides insights into metabolisms of medicinal natural products.</title>
        <authorList>
            <person name="Kim T."/>
        </authorList>
    </citation>
    <scope>NUCLEOTIDE SEQUENCE [LARGE SCALE GENOMIC DNA]</scope>
    <source>
        <strain evidence="2">TK-2024</strain>
        <tissue evidence="2">Old leaves</tissue>
    </source>
</reference>
<sequence length="101" mass="11650">MYRLLEPRQNSLPNVAGAKNPNRILKSCALSLMEHSRNPMTVGLRQRGKPKLCKQGTKQQIGLKDPKPKRKRLGFTTWKWEFSQRVRRVKGKPSFSYLVSA</sequence>
<proteinExistence type="predicted"/>
<name>A0ABR2F9R9_9ROSI</name>
<dbReference type="EMBL" id="JBBPBM010000007">
    <property type="protein sequence ID" value="KAK8575075.1"/>
    <property type="molecule type" value="Genomic_DNA"/>
</dbReference>
<comment type="caution">
    <text evidence="2">The sequence shown here is derived from an EMBL/GenBank/DDBJ whole genome shotgun (WGS) entry which is preliminary data.</text>
</comment>
<evidence type="ECO:0000256" key="1">
    <source>
        <dbReference type="SAM" id="MobiDB-lite"/>
    </source>
</evidence>
<feature type="region of interest" description="Disordered" evidence="1">
    <location>
        <begin position="43"/>
        <end position="68"/>
    </location>
</feature>
<gene>
    <name evidence="2" type="ORF">V6N12_062752</name>
</gene>
<dbReference type="Proteomes" id="UP001472677">
    <property type="component" value="Unassembled WGS sequence"/>
</dbReference>
<evidence type="ECO:0000313" key="3">
    <source>
        <dbReference type="Proteomes" id="UP001472677"/>
    </source>
</evidence>
<keyword evidence="3" id="KW-1185">Reference proteome</keyword>
<evidence type="ECO:0000313" key="2">
    <source>
        <dbReference type="EMBL" id="KAK8575075.1"/>
    </source>
</evidence>
<protein>
    <submittedName>
        <fullName evidence="2">Uncharacterized protein</fullName>
    </submittedName>
</protein>
<organism evidence="2 3">
    <name type="scientific">Hibiscus sabdariffa</name>
    <name type="common">roselle</name>
    <dbReference type="NCBI Taxonomy" id="183260"/>
    <lineage>
        <taxon>Eukaryota</taxon>
        <taxon>Viridiplantae</taxon>
        <taxon>Streptophyta</taxon>
        <taxon>Embryophyta</taxon>
        <taxon>Tracheophyta</taxon>
        <taxon>Spermatophyta</taxon>
        <taxon>Magnoliopsida</taxon>
        <taxon>eudicotyledons</taxon>
        <taxon>Gunneridae</taxon>
        <taxon>Pentapetalae</taxon>
        <taxon>rosids</taxon>
        <taxon>malvids</taxon>
        <taxon>Malvales</taxon>
        <taxon>Malvaceae</taxon>
        <taxon>Malvoideae</taxon>
        <taxon>Hibiscus</taxon>
    </lineage>
</organism>